<evidence type="ECO:0000256" key="6">
    <source>
        <dbReference type="SAM" id="Phobius"/>
    </source>
</evidence>
<keyword evidence="5 6" id="KW-0472">Membrane</keyword>
<comment type="subcellular location">
    <subcellularLocation>
        <location evidence="1">Cell membrane</location>
        <topology evidence="1">Multi-pass membrane protein</topology>
    </subcellularLocation>
</comment>
<accession>A0A4R1Q3T4</accession>
<dbReference type="InterPro" id="IPR020846">
    <property type="entry name" value="MFS_dom"/>
</dbReference>
<evidence type="ECO:0000256" key="1">
    <source>
        <dbReference type="ARBA" id="ARBA00004651"/>
    </source>
</evidence>
<evidence type="ECO:0000259" key="7">
    <source>
        <dbReference type="PROSITE" id="PS50850"/>
    </source>
</evidence>
<feature type="transmembrane region" description="Helical" evidence="6">
    <location>
        <begin position="316"/>
        <end position="335"/>
    </location>
</feature>
<feature type="domain" description="Major facilitator superfamily (MFS) profile" evidence="7">
    <location>
        <begin position="28"/>
        <end position="432"/>
    </location>
</feature>
<dbReference type="GO" id="GO:0022857">
    <property type="term" value="F:transmembrane transporter activity"/>
    <property type="evidence" value="ECO:0007669"/>
    <property type="project" value="InterPro"/>
</dbReference>
<reference evidence="8 9" key="1">
    <citation type="submission" date="2019-03" db="EMBL/GenBank/DDBJ databases">
        <title>Genomic Encyclopedia of Type Strains, Phase IV (KMG-IV): sequencing the most valuable type-strain genomes for metagenomic binning, comparative biology and taxonomic classification.</title>
        <authorList>
            <person name="Goeker M."/>
        </authorList>
    </citation>
    <scope>NUCLEOTIDE SEQUENCE [LARGE SCALE GENOMIC DNA]</scope>
    <source>
        <strain evidence="8 9">DSM 15969</strain>
    </source>
</reference>
<keyword evidence="3 6" id="KW-0812">Transmembrane</keyword>
<comment type="caution">
    <text evidence="8">The sequence shown here is derived from an EMBL/GenBank/DDBJ whole genome shotgun (WGS) entry which is preliminary data.</text>
</comment>
<feature type="transmembrane region" description="Helical" evidence="6">
    <location>
        <begin position="156"/>
        <end position="176"/>
    </location>
</feature>
<feature type="transmembrane region" description="Helical" evidence="6">
    <location>
        <begin position="25"/>
        <end position="46"/>
    </location>
</feature>
<evidence type="ECO:0000256" key="4">
    <source>
        <dbReference type="ARBA" id="ARBA00022989"/>
    </source>
</evidence>
<feature type="transmembrane region" description="Helical" evidence="6">
    <location>
        <begin position="287"/>
        <end position="304"/>
    </location>
</feature>
<feature type="transmembrane region" description="Helical" evidence="6">
    <location>
        <begin position="341"/>
        <end position="361"/>
    </location>
</feature>
<keyword evidence="2" id="KW-0813">Transport</keyword>
<feature type="transmembrane region" description="Helical" evidence="6">
    <location>
        <begin position="121"/>
        <end position="144"/>
    </location>
</feature>
<protein>
    <submittedName>
        <fullName evidence="8">MFS transporter</fullName>
    </submittedName>
</protein>
<dbReference type="PANTHER" id="PTHR11360:SF284">
    <property type="entry name" value="EG:103B4.3 PROTEIN-RELATED"/>
    <property type="match status" value="1"/>
</dbReference>
<sequence>MEWHSDTDEYVSEEVKEMNEQQSFYGWKLVGALWFIYLLNMGFPLYGGAVINTYMIKEITMDRGTFGLGFTLLNLFIGISAIVIAAIIQKRGIKAAFLFGSALIVAGTLWMAFLASAPWHYLIGFGVIIGLGIGCSTIVPLSTAVTRWFISSRGKAMAAAMTASGFAGFIGAPAMNGIMASNGGNWRQAWLIVAAIAILAAIIAYFFIKERPEDLGQIPDGKKPDSSSAGVMNALATKEEWTPAEAYKTKSYWMIWIGSLACQFPFFFFTAHWILHLKGAGVSPADAAFAMGLFTMGGIAGRLMGGWLMDKMAARFAFMLGICCYFLGSLLAINIDAQNLLLAYGAAMLYGAGFGWSFVCLNTVTGNFYGPKAFPKLNGTMMLLSGIFCSPAALVGGTLFDMFKSYTPAFQLNVVICAIGIIALVFATMPQKSYRKGSSVQA</sequence>
<dbReference type="EMBL" id="SLUI01000012">
    <property type="protein sequence ID" value="TCL35354.1"/>
    <property type="molecule type" value="Genomic_DNA"/>
</dbReference>
<feature type="transmembrane region" description="Helical" evidence="6">
    <location>
        <begin position="253"/>
        <end position="275"/>
    </location>
</feature>
<feature type="transmembrane region" description="Helical" evidence="6">
    <location>
        <begin position="66"/>
        <end position="88"/>
    </location>
</feature>
<dbReference type="Proteomes" id="UP000295063">
    <property type="component" value="Unassembled WGS sequence"/>
</dbReference>
<dbReference type="PROSITE" id="PS50850">
    <property type="entry name" value="MFS"/>
    <property type="match status" value="1"/>
</dbReference>
<evidence type="ECO:0000313" key="9">
    <source>
        <dbReference type="Proteomes" id="UP000295063"/>
    </source>
</evidence>
<feature type="transmembrane region" description="Helical" evidence="6">
    <location>
        <begin position="382"/>
        <end position="403"/>
    </location>
</feature>
<feature type="transmembrane region" description="Helical" evidence="6">
    <location>
        <begin position="188"/>
        <end position="208"/>
    </location>
</feature>
<dbReference type="InterPro" id="IPR036259">
    <property type="entry name" value="MFS_trans_sf"/>
</dbReference>
<dbReference type="GO" id="GO:0005886">
    <property type="term" value="C:plasma membrane"/>
    <property type="evidence" value="ECO:0007669"/>
    <property type="project" value="UniProtKB-SubCell"/>
</dbReference>
<dbReference type="Gene3D" id="1.20.1250.20">
    <property type="entry name" value="MFS general substrate transporter like domains"/>
    <property type="match status" value="2"/>
</dbReference>
<feature type="transmembrane region" description="Helical" evidence="6">
    <location>
        <begin position="409"/>
        <end position="429"/>
    </location>
</feature>
<evidence type="ECO:0000313" key="8">
    <source>
        <dbReference type="EMBL" id="TCL35354.1"/>
    </source>
</evidence>
<evidence type="ECO:0000256" key="2">
    <source>
        <dbReference type="ARBA" id="ARBA00022448"/>
    </source>
</evidence>
<dbReference type="PANTHER" id="PTHR11360">
    <property type="entry name" value="MONOCARBOXYLATE TRANSPORTER"/>
    <property type="match status" value="1"/>
</dbReference>
<evidence type="ECO:0000256" key="3">
    <source>
        <dbReference type="ARBA" id="ARBA00022692"/>
    </source>
</evidence>
<feature type="transmembrane region" description="Helical" evidence="6">
    <location>
        <begin position="95"/>
        <end position="115"/>
    </location>
</feature>
<dbReference type="Pfam" id="PF07690">
    <property type="entry name" value="MFS_1"/>
    <property type="match status" value="1"/>
</dbReference>
<gene>
    <name evidence="8" type="ORF">EV210_11212</name>
</gene>
<keyword evidence="4 6" id="KW-1133">Transmembrane helix</keyword>
<keyword evidence="9" id="KW-1185">Reference proteome</keyword>
<proteinExistence type="predicted"/>
<name>A0A4R1Q3T4_9FIRM</name>
<organism evidence="8 9">
    <name type="scientific">Anaerospora hongkongensis</name>
    <dbReference type="NCBI Taxonomy" id="244830"/>
    <lineage>
        <taxon>Bacteria</taxon>
        <taxon>Bacillati</taxon>
        <taxon>Bacillota</taxon>
        <taxon>Negativicutes</taxon>
        <taxon>Selenomonadales</taxon>
        <taxon>Sporomusaceae</taxon>
        <taxon>Anaerospora</taxon>
    </lineage>
</organism>
<dbReference type="SUPFAM" id="SSF103473">
    <property type="entry name" value="MFS general substrate transporter"/>
    <property type="match status" value="1"/>
</dbReference>
<evidence type="ECO:0000256" key="5">
    <source>
        <dbReference type="ARBA" id="ARBA00023136"/>
    </source>
</evidence>
<dbReference type="AlphaFoldDB" id="A0A4R1Q3T4"/>
<dbReference type="InterPro" id="IPR011701">
    <property type="entry name" value="MFS"/>
</dbReference>
<dbReference type="InterPro" id="IPR050327">
    <property type="entry name" value="Proton-linked_MCT"/>
</dbReference>